<evidence type="ECO:0000313" key="11">
    <source>
        <dbReference type="Proteomes" id="UP000187455"/>
    </source>
</evidence>
<dbReference type="GO" id="GO:0005524">
    <property type="term" value="F:ATP binding"/>
    <property type="evidence" value="ECO:0007669"/>
    <property type="project" value="UniProtKB-KW"/>
</dbReference>
<evidence type="ECO:0000256" key="6">
    <source>
        <dbReference type="ARBA" id="ARBA00022989"/>
    </source>
</evidence>
<dbReference type="PROSITE" id="PS00211">
    <property type="entry name" value="ABC_TRANSPORTER_1"/>
    <property type="match status" value="1"/>
</dbReference>
<feature type="transmembrane region" description="Helical" evidence="8">
    <location>
        <begin position="529"/>
        <end position="546"/>
    </location>
</feature>
<keyword evidence="6 8" id="KW-1133">Transmembrane helix</keyword>
<sequence>MSSLDFRNVSYSVTVGGKKNAVTKNILTNLNGVIQGGELVALIGTSGVGKTTLLNVLAGRIEGGNLSGIVRFNGKKRNKKTFKRGVAYVVQDDLLFPTLTTRETIEFAADFRLSDKDFDPQQKSDRIDDVLKSLRLAKSSDTFIGSETMKGLSGGERKRVCIGVEIVTEPHLLLLDEPTSGLDSNSSEVIVNLVKEIAVNKNIPVISSIHQPSSKIFYTFDKVILMVPESIVYFGSTEDVLDYFSLMGYECPPNENPADFLVDVLTIDTEDTENLQESLARAENLRKNWSDYVSKNGPIYLGNNGSENSLVSKGEQMELEYGELDDSPVSAKNSWFKEFNTLAKRASIRQSRDPGTLITMVGATVFIALLYGFTFFRRTKGFQAVQGRLGVLLLMATQNVFPVTLPVIPVLIQERAIMTRERNVGSYRMSAFFAAISFQFIPATLVFNIIQLTAVYFLARLQTNARKFFIYIAVYITTMLNSLGVAFVTAASTSSVRGAAVWAPLFLTLYFVYNGTLLNSKAITPGLSWIRYIDYIYYTVMALLQNEMDGLVFECPADKSIACYPDGASVIAAYSLDAQTIAECIAINLATAVGYFALAYYIMRFRNKPKYIII</sequence>
<keyword evidence="5" id="KW-0067">ATP-binding</keyword>
<evidence type="ECO:0000256" key="1">
    <source>
        <dbReference type="ARBA" id="ARBA00004141"/>
    </source>
</evidence>
<dbReference type="SMART" id="SM00382">
    <property type="entry name" value="AAA"/>
    <property type="match status" value="1"/>
</dbReference>
<feature type="transmembrane region" description="Helical" evidence="8">
    <location>
        <begin position="499"/>
        <end position="517"/>
    </location>
</feature>
<keyword evidence="11" id="KW-1185">Reference proteome</keyword>
<feature type="transmembrane region" description="Helical" evidence="8">
    <location>
        <begin position="357"/>
        <end position="377"/>
    </location>
</feature>
<accession>A0A1R0GUW1</accession>
<dbReference type="InterPro" id="IPR003593">
    <property type="entry name" value="AAA+_ATPase"/>
</dbReference>
<dbReference type="InterPro" id="IPR043926">
    <property type="entry name" value="ABCG_dom"/>
</dbReference>
<feature type="transmembrane region" description="Helical" evidence="8">
    <location>
        <begin position="468"/>
        <end position="493"/>
    </location>
</feature>
<dbReference type="OrthoDB" id="66620at2759"/>
<comment type="caution">
    <text evidence="10">The sequence shown here is derived from an EMBL/GenBank/DDBJ whole genome shotgun (WGS) entry which is preliminary data.</text>
</comment>
<dbReference type="Proteomes" id="UP000187455">
    <property type="component" value="Unassembled WGS sequence"/>
</dbReference>
<evidence type="ECO:0000256" key="8">
    <source>
        <dbReference type="SAM" id="Phobius"/>
    </source>
</evidence>
<dbReference type="SUPFAM" id="SSF52540">
    <property type="entry name" value="P-loop containing nucleoside triphosphate hydrolases"/>
    <property type="match status" value="1"/>
</dbReference>
<dbReference type="InterPro" id="IPR027417">
    <property type="entry name" value="P-loop_NTPase"/>
</dbReference>
<evidence type="ECO:0000313" key="10">
    <source>
        <dbReference type="EMBL" id="OLY80669.1"/>
    </source>
</evidence>
<dbReference type="AlphaFoldDB" id="A0A1R0GUW1"/>
<gene>
    <name evidence="10" type="ORF">AYI68_g5232</name>
</gene>
<evidence type="ECO:0000259" key="9">
    <source>
        <dbReference type="PROSITE" id="PS50893"/>
    </source>
</evidence>
<dbReference type="Pfam" id="PF01061">
    <property type="entry name" value="ABC2_membrane"/>
    <property type="match status" value="1"/>
</dbReference>
<dbReference type="PANTHER" id="PTHR48041:SF139">
    <property type="entry name" value="PROTEIN SCARLET"/>
    <property type="match status" value="1"/>
</dbReference>
<keyword evidence="3 8" id="KW-0812">Transmembrane</keyword>
<evidence type="ECO:0000256" key="3">
    <source>
        <dbReference type="ARBA" id="ARBA00022692"/>
    </source>
</evidence>
<dbReference type="Gene3D" id="3.40.50.300">
    <property type="entry name" value="P-loop containing nucleotide triphosphate hydrolases"/>
    <property type="match status" value="1"/>
</dbReference>
<dbReference type="PANTHER" id="PTHR48041">
    <property type="entry name" value="ABC TRANSPORTER G FAMILY MEMBER 28"/>
    <property type="match status" value="1"/>
</dbReference>
<protein>
    <submittedName>
        <fullName evidence="10">ABC transporter G family member 22</fullName>
    </submittedName>
</protein>
<dbReference type="STRING" id="133383.A0A1R0GUW1"/>
<dbReference type="GO" id="GO:0016020">
    <property type="term" value="C:membrane"/>
    <property type="evidence" value="ECO:0007669"/>
    <property type="project" value="UniProtKB-SubCell"/>
</dbReference>
<organism evidence="10 11">
    <name type="scientific">Smittium mucronatum</name>
    <dbReference type="NCBI Taxonomy" id="133383"/>
    <lineage>
        <taxon>Eukaryota</taxon>
        <taxon>Fungi</taxon>
        <taxon>Fungi incertae sedis</taxon>
        <taxon>Zoopagomycota</taxon>
        <taxon>Kickxellomycotina</taxon>
        <taxon>Harpellomycetes</taxon>
        <taxon>Harpellales</taxon>
        <taxon>Legeriomycetaceae</taxon>
        <taxon>Smittium</taxon>
    </lineage>
</organism>
<evidence type="ECO:0000256" key="5">
    <source>
        <dbReference type="ARBA" id="ARBA00022840"/>
    </source>
</evidence>
<reference evidence="10 11" key="1">
    <citation type="journal article" date="2016" name="Mol. Biol. Evol.">
        <title>Genome-Wide Survey of Gut Fungi (Harpellales) Reveals the First Horizontally Transferred Ubiquitin Gene from a Mosquito Host.</title>
        <authorList>
            <person name="Wang Y."/>
            <person name="White M.M."/>
            <person name="Kvist S."/>
            <person name="Moncalvo J.M."/>
        </authorList>
    </citation>
    <scope>NUCLEOTIDE SEQUENCE [LARGE SCALE GENOMIC DNA]</scope>
    <source>
        <strain evidence="10 11">ALG-7-W6</strain>
    </source>
</reference>
<dbReference type="InterPro" id="IPR050352">
    <property type="entry name" value="ABCG_transporters"/>
</dbReference>
<dbReference type="InterPro" id="IPR017871">
    <property type="entry name" value="ABC_transporter-like_CS"/>
</dbReference>
<dbReference type="EMBL" id="LSSL01003269">
    <property type="protein sequence ID" value="OLY80669.1"/>
    <property type="molecule type" value="Genomic_DNA"/>
</dbReference>
<dbReference type="InterPro" id="IPR003439">
    <property type="entry name" value="ABC_transporter-like_ATP-bd"/>
</dbReference>
<dbReference type="Pfam" id="PF19055">
    <property type="entry name" value="ABC2_membrane_7"/>
    <property type="match status" value="1"/>
</dbReference>
<evidence type="ECO:0000256" key="4">
    <source>
        <dbReference type="ARBA" id="ARBA00022741"/>
    </source>
</evidence>
<dbReference type="GO" id="GO:0140359">
    <property type="term" value="F:ABC-type transporter activity"/>
    <property type="evidence" value="ECO:0007669"/>
    <property type="project" value="InterPro"/>
</dbReference>
<comment type="subcellular location">
    <subcellularLocation>
        <location evidence="1">Membrane</location>
        <topology evidence="1">Multi-pass membrane protein</topology>
    </subcellularLocation>
</comment>
<name>A0A1R0GUW1_9FUNG</name>
<keyword evidence="7 8" id="KW-0472">Membrane</keyword>
<feature type="transmembrane region" description="Helical" evidence="8">
    <location>
        <begin position="432"/>
        <end position="459"/>
    </location>
</feature>
<feature type="transmembrane region" description="Helical" evidence="8">
    <location>
        <begin position="585"/>
        <end position="603"/>
    </location>
</feature>
<keyword evidence="2" id="KW-0813">Transport</keyword>
<dbReference type="GO" id="GO:0016887">
    <property type="term" value="F:ATP hydrolysis activity"/>
    <property type="evidence" value="ECO:0007669"/>
    <property type="project" value="InterPro"/>
</dbReference>
<dbReference type="CDD" id="cd03213">
    <property type="entry name" value="ABCG_EPDR"/>
    <property type="match status" value="1"/>
</dbReference>
<evidence type="ECO:0000256" key="7">
    <source>
        <dbReference type="ARBA" id="ARBA00023136"/>
    </source>
</evidence>
<proteinExistence type="predicted"/>
<feature type="transmembrane region" description="Helical" evidence="8">
    <location>
        <begin position="389"/>
        <end position="412"/>
    </location>
</feature>
<dbReference type="InterPro" id="IPR013525">
    <property type="entry name" value="ABC2_TM"/>
</dbReference>
<dbReference type="Pfam" id="PF00005">
    <property type="entry name" value="ABC_tran"/>
    <property type="match status" value="1"/>
</dbReference>
<feature type="domain" description="ABC transporter" evidence="9">
    <location>
        <begin position="4"/>
        <end position="253"/>
    </location>
</feature>
<keyword evidence="4" id="KW-0547">Nucleotide-binding</keyword>
<dbReference type="PROSITE" id="PS50893">
    <property type="entry name" value="ABC_TRANSPORTER_2"/>
    <property type="match status" value="1"/>
</dbReference>
<evidence type="ECO:0000256" key="2">
    <source>
        <dbReference type="ARBA" id="ARBA00022448"/>
    </source>
</evidence>